<proteinExistence type="predicted"/>
<feature type="region of interest" description="Disordered" evidence="1">
    <location>
        <begin position="1"/>
        <end position="27"/>
    </location>
</feature>
<dbReference type="EMBL" id="BAAAFZ010000047">
    <property type="protein sequence ID" value="GAA0590251.1"/>
    <property type="molecule type" value="Genomic_DNA"/>
</dbReference>
<comment type="caution">
    <text evidence="2">The sequence shown here is derived from an EMBL/GenBank/DDBJ whole genome shotgun (WGS) entry which is preliminary data.</text>
</comment>
<name>A0ABP3QGJ7_9PROT</name>
<keyword evidence="3" id="KW-1185">Reference proteome</keyword>
<dbReference type="Proteomes" id="UP001501588">
    <property type="component" value="Unassembled WGS sequence"/>
</dbReference>
<evidence type="ECO:0000313" key="2">
    <source>
        <dbReference type="EMBL" id="GAA0590251.1"/>
    </source>
</evidence>
<organism evidence="2 3">
    <name type="scientific">Craurococcus roseus</name>
    <dbReference type="NCBI Taxonomy" id="77585"/>
    <lineage>
        <taxon>Bacteria</taxon>
        <taxon>Pseudomonadati</taxon>
        <taxon>Pseudomonadota</taxon>
        <taxon>Alphaproteobacteria</taxon>
        <taxon>Acetobacterales</taxon>
        <taxon>Acetobacteraceae</taxon>
        <taxon>Craurococcus</taxon>
    </lineage>
</organism>
<sequence>MPFRSGGSGVKAVRRSRGTLDSGSGRMVAAPGMDGTATTTAGTAFPFLPLSAGRRGLALRCLRRFGPHTLLLFCGGVEVGRLALAEAVEPGRTVEVPVSRLPRVALPAELRLCAGVAGPDLAPPWEIASADAAFGLLGAPAPVVESLRLDHGVLRGVATEKANGLLEPVLYARVNDAAARAVAAEAPAPLAEGGCVFRFAVPLLPADLVEAGLAVDIHMVGLQAPIARFALAPAGGVDTARVAELEGRLRRLEDAMASGLDAMEHAMRRRMDAHGERVDAFIEACASLLLDRVAAEDAPAALRALAGSGGDGPEAAEAAPLRLGDRVELPPDSGHLGFGWHSPERDAGGSFRWMADRALVVSPEPHRPLAGVTLEVGHLYGAAEPALRASFDALPCAVSVEREGDGHRFRVRIAPPEGTAAAPCRTLVLEALASGSPARDGASPDARLLSVAVYRLVFDYAE</sequence>
<gene>
    <name evidence="2" type="ORF">GCM10009416_31000</name>
</gene>
<reference evidence="3" key="1">
    <citation type="journal article" date="2019" name="Int. J. Syst. Evol. Microbiol.">
        <title>The Global Catalogue of Microorganisms (GCM) 10K type strain sequencing project: providing services to taxonomists for standard genome sequencing and annotation.</title>
        <authorList>
            <consortium name="The Broad Institute Genomics Platform"/>
            <consortium name="The Broad Institute Genome Sequencing Center for Infectious Disease"/>
            <person name="Wu L."/>
            <person name="Ma J."/>
        </authorList>
    </citation>
    <scope>NUCLEOTIDE SEQUENCE [LARGE SCALE GENOMIC DNA]</scope>
    <source>
        <strain evidence="3">JCM 9933</strain>
    </source>
</reference>
<evidence type="ECO:0000313" key="3">
    <source>
        <dbReference type="Proteomes" id="UP001501588"/>
    </source>
</evidence>
<protein>
    <submittedName>
        <fullName evidence="2">Uncharacterized protein</fullName>
    </submittedName>
</protein>
<evidence type="ECO:0000256" key="1">
    <source>
        <dbReference type="SAM" id="MobiDB-lite"/>
    </source>
</evidence>
<accession>A0ABP3QGJ7</accession>